<feature type="domain" description="MEDS" evidence="1">
    <location>
        <begin position="21"/>
        <end position="185"/>
    </location>
</feature>
<dbReference type="Proteomes" id="UP000219335">
    <property type="component" value="Unassembled WGS sequence"/>
</dbReference>
<organism evidence="2 3">
    <name type="scientific">Nitrosomonas ureae</name>
    <dbReference type="NCBI Taxonomy" id="44577"/>
    <lineage>
        <taxon>Bacteria</taxon>
        <taxon>Pseudomonadati</taxon>
        <taxon>Pseudomonadota</taxon>
        <taxon>Betaproteobacteria</taxon>
        <taxon>Nitrosomonadales</taxon>
        <taxon>Nitrosomonadaceae</taxon>
        <taxon>Nitrosomonas</taxon>
    </lineage>
</organism>
<gene>
    <name evidence="2" type="ORF">SAMN06297164_0138</name>
</gene>
<evidence type="ECO:0000313" key="3">
    <source>
        <dbReference type="Proteomes" id="UP000219335"/>
    </source>
</evidence>
<proteinExistence type="predicted"/>
<evidence type="ECO:0000313" key="2">
    <source>
        <dbReference type="EMBL" id="SOD15909.1"/>
    </source>
</evidence>
<accession>A0A286A1X7</accession>
<sequence length="230" mass="26019">MTDHASLRTSFSYPGISSSPHFVQVCQNLTSQAEILTQYIIEGLTNGEGIVIIARLGLRKALSAKFKDLGLDLNDLKAQGKIRIFDADFMLSLFNFEDTVDRAAFEKCVLTPVFETKLKFGKVRAFGEMVDILWKDGWQDLAIELEGWWGEICEEHNLMLLCTYLLESLDPAEYNHSLKRICNTHNHLVPITTFNSSPSEGMVDSFEVAWNNVVDKFKFSKHISSFSPTV</sequence>
<dbReference type="Pfam" id="PF14417">
    <property type="entry name" value="MEDS"/>
    <property type="match status" value="1"/>
</dbReference>
<protein>
    <submittedName>
        <fullName evidence="2">MEDS: MEthanogen/methylotroph, DcmR Sensory domain</fullName>
    </submittedName>
</protein>
<dbReference type="RefSeq" id="WP_097103498.1">
    <property type="nucleotide sequence ID" value="NZ_OCMU01000001.1"/>
</dbReference>
<reference evidence="2 3" key="1">
    <citation type="submission" date="2017-09" db="EMBL/GenBank/DDBJ databases">
        <authorList>
            <person name="Ehlers B."/>
            <person name="Leendertz F.H."/>
        </authorList>
    </citation>
    <scope>NUCLEOTIDE SEQUENCE [LARGE SCALE GENOMIC DNA]</scope>
    <source>
        <strain evidence="2 3">Nm42</strain>
    </source>
</reference>
<dbReference type="EMBL" id="OCMU01000001">
    <property type="protein sequence ID" value="SOD15909.1"/>
    <property type="molecule type" value="Genomic_DNA"/>
</dbReference>
<evidence type="ECO:0000259" key="1">
    <source>
        <dbReference type="Pfam" id="PF14417"/>
    </source>
</evidence>
<dbReference type="InterPro" id="IPR025847">
    <property type="entry name" value="MEDS_domain"/>
</dbReference>
<dbReference type="AlphaFoldDB" id="A0A286A1X7"/>
<name>A0A286A1X7_9PROT</name>